<accession>A0A4U6XQ16</accession>
<feature type="chain" id="PRO_5020686254" evidence="1">
    <location>
        <begin position="20"/>
        <end position="80"/>
    </location>
</feature>
<feature type="signal peptide" evidence="1">
    <location>
        <begin position="1"/>
        <end position="19"/>
    </location>
</feature>
<sequence>MKLTSVATGMLAMANITSAATCFEFPTPVSSHCKATDGKLVWQFEAAFLCTPGMVTSSWWEATRNKFGALEICETLTRVS</sequence>
<organism evidence="2 3">
    <name type="scientific">Colletotrichum tanaceti</name>
    <dbReference type="NCBI Taxonomy" id="1306861"/>
    <lineage>
        <taxon>Eukaryota</taxon>
        <taxon>Fungi</taxon>
        <taxon>Dikarya</taxon>
        <taxon>Ascomycota</taxon>
        <taxon>Pezizomycotina</taxon>
        <taxon>Sordariomycetes</taxon>
        <taxon>Hypocreomycetidae</taxon>
        <taxon>Glomerellales</taxon>
        <taxon>Glomerellaceae</taxon>
        <taxon>Colletotrichum</taxon>
        <taxon>Colletotrichum destructivum species complex</taxon>
    </lineage>
</organism>
<keyword evidence="1" id="KW-0732">Signal</keyword>
<evidence type="ECO:0000313" key="3">
    <source>
        <dbReference type="Proteomes" id="UP000310108"/>
    </source>
</evidence>
<reference evidence="2 3" key="1">
    <citation type="journal article" date="2019" name="PLoS ONE">
        <title>Comparative genome analysis indicates high evolutionary potential of pathogenicity genes in Colletotrichum tanaceti.</title>
        <authorList>
            <person name="Lelwala R.V."/>
            <person name="Korhonen P.K."/>
            <person name="Young N.D."/>
            <person name="Scott J.B."/>
            <person name="Ades P.A."/>
            <person name="Gasser R.B."/>
            <person name="Taylor P.W.J."/>
        </authorList>
    </citation>
    <scope>NUCLEOTIDE SEQUENCE [LARGE SCALE GENOMIC DNA]</scope>
    <source>
        <strain evidence="2">BRIP57314</strain>
    </source>
</reference>
<dbReference type="OrthoDB" id="4788795at2759"/>
<dbReference type="Proteomes" id="UP000310108">
    <property type="component" value="Unassembled WGS sequence"/>
</dbReference>
<proteinExistence type="predicted"/>
<keyword evidence="3" id="KW-1185">Reference proteome</keyword>
<protein>
    <submittedName>
        <fullName evidence="2">Uncharacterized protein</fullName>
    </submittedName>
</protein>
<evidence type="ECO:0000313" key="2">
    <source>
        <dbReference type="EMBL" id="TKW57872.1"/>
    </source>
</evidence>
<name>A0A4U6XQ16_9PEZI</name>
<evidence type="ECO:0000256" key="1">
    <source>
        <dbReference type="SAM" id="SignalP"/>
    </source>
</evidence>
<comment type="caution">
    <text evidence="2">The sequence shown here is derived from an EMBL/GenBank/DDBJ whole genome shotgun (WGS) entry which is preliminary data.</text>
</comment>
<dbReference type="AlphaFoldDB" id="A0A4U6XQ16"/>
<dbReference type="EMBL" id="PJEX01000033">
    <property type="protein sequence ID" value="TKW57872.1"/>
    <property type="molecule type" value="Genomic_DNA"/>
</dbReference>
<gene>
    <name evidence="2" type="ORF">CTA1_8342</name>
</gene>